<protein>
    <submittedName>
        <fullName evidence="2">YcxB family protein</fullName>
    </submittedName>
</protein>
<dbReference type="RefSeq" id="WP_178933994.1">
    <property type="nucleotide sequence ID" value="NZ_JACBAZ010000008.1"/>
</dbReference>
<dbReference type="Proteomes" id="UP000557872">
    <property type="component" value="Unassembled WGS sequence"/>
</dbReference>
<evidence type="ECO:0000256" key="1">
    <source>
        <dbReference type="SAM" id="Phobius"/>
    </source>
</evidence>
<dbReference type="EMBL" id="JACBAZ010000008">
    <property type="protein sequence ID" value="NWK57165.1"/>
    <property type="molecule type" value="Genomic_DNA"/>
</dbReference>
<evidence type="ECO:0000313" key="2">
    <source>
        <dbReference type="EMBL" id="NWK57165.1"/>
    </source>
</evidence>
<accession>A0A851GPX0</accession>
<organism evidence="2 3">
    <name type="scientific">Oceaniferula marina</name>
    <dbReference type="NCBI Taxonomy" id="2748318"/>
    <lineage>
        <taxon>Bacteria</taxon>
        <taxon>Pseudomonadati</taxon>
        <taxon>Verrucomicrobiota</taxon>
        <taxon>Verrucomicrobiia</taxon>
        <taxon>Verrucomicrobiales</taxon>
        <taxon>Verrucomicrobiaceae</taxon>
        <taxon>Oceaniferula</taxon>
    </lineage>
</organism>
<name>A0A851GPX0_9BACT</name>
<feature type="transmembrane region" description="Helical" evidence="1">
    <location>
        <begin position="27"/>
        <end position="45"/>
    </location>
</feature>
<sequence>MWLRSAIGIGVFPLAIWLIFSEGWTPWPMLLMLVGTLVMLRPIIWNMMQVRSLHKLPGYGQEVCYTITPEALHIDGESKSARLDSHQIVECVPTTQGILIYHSKTSYTWLPHSAFDSTTDYHQAGTWLSQMAQ</sequence>
<keyword evidence="3" id="KW-1185">Reference proteome</keyword>
<keyword evidence="1" id="KW-0472">Membrane</keyword>
<proteinExistence type="predicted"/>
<dbReference type="AlphaFoldDB" id="A0A851GPX0"/>
<keyword evidence="1" id="KW-1133">Transmembrane helix</keyword>
<evidence type="ECO:0000313" key="3">
    <source>
        <dbReference type="Proteomes" id="UP000557872"/>
    </source>
</evidence>
<comment type="caution">
    <text evidence="2">The sequence shown here is derived from an EMBL/GenBank/DDBJ whole genome shotgun (WGS) entry which is preliminary data.</text>
</comment>
<gene>
    <name evidence="2" type="ORF">HW115_16200</name>
</gene>
<reference evidence="2 3" key="1">
    <citation type="submission" date="2020-07" db="EMBL/GenBank/DDBJ databases">
        <title>Roseicoccus Jingziensis gen. nov., sp. nov., isolated from coastal seawater.</title>
        <authorList>
            <person name="Feng X."/>
        </authorList>
    </citation>
    <scope>NUCLEOTIDE SEQUENCE [LARGE SCALE GENOMIC DNA]</scope>
    <source>
        <strain evidence="2 3">N1E253</strain>
    </source>
</reference>
<feature type="transmembrane region" description="Helical" evidence="1">
    <location>
        <begin position="5"/>
        <end position="21"/>
    </location>
</feature>
<keyword evidence="1" id="KW-0812">Transmembrane</keyword>